<protein>
    <recommendedName>
        <fullName evidence="12">PDZ domain-containing protein</fullName>
    </recommendedName>
</protein>
<evidence type="ECO:0000256" key="6">
    <source>
        <dbReference type="RuleBase" id="RU003983"/>
    </source>
</evidence>
<feature type="signal peptide" evidence="7">
    <location>
        <begin position="1"/>
        <end position="26"/>
    </location>
</feature>
<proteinExistence type="inferred from homology"/>
<keyword evidence="5 6" id="KW-0482">Metalloprotease</keyword>
<comment type="cofactor">
    <cofactor evidence="6">
        <name>Zn(2+)</name>
        <dbReference type="ChEBI" id="CHEBI:29105"/>
    </cofactor>
    <text evidence="6">Binds 1 zinc ion per subunit.</text>
</comment>
<evidence type="ECO:0000256" key="2">
    <source>
        <dbReference type="ARBA" id="ARBA00022723"/>
    </source>
</evidence>
<keyword evidence="7" id="KW-0732">Signal</keyword>
<keyword evidence="11" id="KW-1185">Reference proteome</keyword>
<comment type="similarity">
    <text evidence="6">Belongs to the peptidase M48 family.</text>
</comment>
<dbReference type="GO" id="GO:0006508">
    <property type="term" value="P:proteolysis"/>
    <property type="evidence" value="ECO:0007669"/>
    <property type="project" value="UniProtKB-KW"/>
</dbReference>
<evidence type="ECO:0000256" key="7">
    <source>
        <dbReference type="SAM" id="SignalP"/>
    </source>
</evidence>
<dbReference type="GO" id="GO:0004222">
    <property type="term" value="F:metalloendopeptidase activity"/>
    <property type="evidence" value="ECO:0007669"/>
    <property type="project" value="InterPro"/>
</dbReference>
<keyword evidence="2" id="KW-0479">Metal-binding</keyword>
<dbReference type="AlphaFoldDB" id="A0A5S3P9G7"/>
<sequence length="309" mass="33024">MPFRIKNLLFALLSVAAVTGATLVSAHEPHWAVTLRGQLVRVAEIDWRLATVAPQRCARIAAGFGLALDSISAYPEAERPAVAAALNMTDLLQIAAVAKGSPGELAGLEAGDNLAAINGAAIASLYDPAVDIPRADQIEALLTRLPIAKPAQISVQRGGDAIDLAITPLPRCAARSILAVSDKVDAYSDQSNLALTTGMVEFAQNDDELALIAGHELAHIMLLDRHDRLQIRRKRKEDEADRLGAELAVCAGYDLAQASKFWLRYDSTRLLGFLPTFTHRNSKVRYRALTKLAAAGPPDCADIAIKPAA</sequence>
<evidence type="ECO:0000259" key="9">
    <source>
        <dbReference type="Pfam" id="PF17820"/>
    </source>
</evidence>
<gene>
    <name evidence="10" type="ORF">FEV51_02950</name>
</gene>
<dbReference type="InterPro" id="IPR001915">
    <property type="entry name" value="Peptidase_M48"/>
</dbReference>
<dbReference type="EMBL" id="VCAO01000001">
    <property type="protein sequence ID" value="TMM50162.1"/>
    <property type="molecule type" value="Genomic_DNA"/>
</dbReference>
<reference evidence="10 11" key="1">
    <citation type="submission" date="2019-05" db="EMBL/GenBank/DDBJ databases">
        <title>Erythrobacter marisflavi sp. nov., isolated from isolated from water of an estuary environment.</title>
        <authorList>
            <person name="Yoon J.-H."/>
        </authorList>
    </citation>
    <scope>NUCLEOTIDE SEQUENCE [LARGE SCALE GENOMIC DNA]</scope>
    <source>
        <strain evidence="10 11">KEM-5</strain>
    </source>
</reference>
<evidence type="ECO:0000256" key="4">
    <source>
        <dbReference type="ARBA" id="ARBA00022833"/>
    </source>
</evidence>
<dbReference type="GO" id="GO:0046872">
    <property type="term" value="F:metal ion binding"/>
    <property type="evidence" value="ECO:0007669"/>
    <property type="project" value="UniProtKB-KW"/>
</dbReference>
<evidence type="ECO:0000256" key="3">
    <source>
        <dbReference type="ARBA" id="ARBA00022801"/>
    </source>
</evidence>
<evidence type="ECO:0000256" key="1">
    <source>
        <dbReference type="ARBA" id="ARBA00022670"/>
    </source>
</evidence>
<feature type="domain" description="Peptidase M48" evidence="8">
    <location>
        <begin position="178"/>
        <end position="224"/>
    </location>
</feature>
<evidence type="ECO:0000313" key="10">
    <source>
        <dbReference type="EMBL" id="TMM50162.1"/>
    </source>
</evidence>
<dbReference type="InterPro" id="IPR041489">
    <property type="entry name" value="PDZ_6"/>
</dbReference>
<organism evidence="10 11">
    <name type="scientific">Qipengyuania marisflavi</name>
    <dbReference type="NCBI Taxonomy" id="2486356"/>
    <lineage>
        <taxon>Bacteria</taxon>
        <taxon>Pseudomonadati</taxon>
        <taxon>Pseudomonadota</taxon>
        <taxon>Alphaproteobacteria</taxon>
        <taxon>Sphingomonadales</taxon>
        <taxon>Erythrobacteraceae</taxon>
        <taxon>Qipengyuania</taxon>
    </lineage>
</organism>
<evidence type="ECO:0000259" key="8">
    <source>
        <dbReference type="Pfam" id="PF01435"/>
    </source>
</evidence>
<evidence type="ECO:0000256" key="5">
    <source>
        <dbReference type="ARBA" id="ARBA00023049"/>
    </source>
</evidence>
<dbReference type="Proteomes" id="UP000309668">
    <property type="component" value="Unassembled WGS sequence"/>
</dbReference>
<name>A0A5S3P9G7_9SPHN</name>
<dbReference type="Gene3D" id="2.30.42.10">
    <property type="match status" value="1"/>
</dbReference>
<dbReference type="RefSeq" id="WP_138615721.1">
    <property type="nucleotide sequence ID" value="NZ_VCAO01000001.1"/>
</dbReference>
<feature type="chain" id="PRO_5024386467" description="PDZ domain-containing protein" evidence="7">
    <location>
        <begin position="27"/>
        <end position="309"/>
    </location>
</feature>
<dbReference type="SUPFAM" id="SSF50156">
    <property type="entry name" value="PDZ domain-like"/>
    <property type="match status" value="1"/>
</dbReference>
<dbReference type="Pfam" id="PF01435">
    <property type="entry name" value="Peptidase_M48"/>
    <property type="match status" value="1"/>
</dbReference>
<keyword evidence="3 6" id="KW-0378">Hydrolase</keyword>
<dbReference type="OrthoDB" id="7338723at2"/>
<dbReference type="Pfam" id="PF17820">
    <property type="entry name" value="PDZ_6"/>
    <property type="match status" value="1"/>
</dbReference>
<comment type="caution">
    <text evidence="10">The sequence shown here is derived from an EMBL/GenBank/DDBJ whole genome shotgun (WGS) entry which is preliminary data.</text>
</comment>
<keyword evidence="4 6" id="KW-0862">Zinc</keyword>
<feature type="domain" description="PDZ" evidence="9">
    <location>
        <begin position="94"/>
        <end position="124"/>
    </location>
</feature>
<accession>A0A5S3P9G7</accession>
<dbReference type="InterPro" id="IPR036034">
    <property type="entry name" value="PDZ_sf"/>
</dbReference>
<evidence type="ECO:0000313" key="11">
    <source>
        <dbReference type="Proteomes" id="UP000309668"/>
    </source>
</evidence>
<evidence type="ECO:0008006" key="12">
    <source>
        <dbReference type="Google" id="ProtNLM"/>
    </source>
</evidence>
<keyword evidence="1 6" id="KW-0645">Protease</keyword>